<gene>
    <name evidence="2" type="ORF">MLPM_1010</name>
</gene>
<dbReference type="AlphaFoldDB" id="A0A0F4ES11"/>
<evidence type="ECO:0000313" key="2">
    <source>
        <dbReference type="EMBL" id="KJX75392.1"/>
    </source>
</evidence>
<sequence length="68" mass="7180">MAGHEHKVAARRGAPPSPRKRAWRLCRRRLHQRGSGPTGPATCSGSGWLTYGVGALLGCTGARATTAR</sequence>
<accession>A0A0F4ES11</accession>
<evidence type="ECO:0000313" key="3">
    <source>
        <dbReference type="Proteomes" id="UP000053699"/>
    </source>
</evidence>
<evidence type="ECO:0000256" key="1">
    <source>
        <dbReference type="SAM" id="MobiDB-lite"/>
    </source>
</evidence>
<dbReference type="EMBL" id="JRPY01000041">
    <property type="protein sequence ID" value="KJX75392.1"/>
    <property type="molecule type" value="Genomic_DNA"/>
</dbReference>
<reference evidence="2 3" key="1">
    <citation type="journal article" date="2015" name="Proc. Natl. Acad. Sci. U.S.A.">
        <title>Insight into the evolution and origin of leprosy bacilli from the genome sequence of Mycobacterium lepromatosis.</title>
        <authorList>
            <person name="Singh P."/>
            <person name="Benjak A."/>
            <person name="Schuenemann V.J."/>
            <person name="Herbig A."/>
            <person name="Avanzi C."/>
            <person name="Busso P."/>
            <person name="Nieselt K."/>
            <person name="Krause J."/>
            <person name="Vera-Cabrera L."/>
            <person name="Cole S.T."/>
        </authorList>
    </citation>
    <scope>NUCLEOTIDE SEQUENCE [LARGE SCALE GENOMIC DNA]</scope>
    <source>
        <strain evidence="2 3">Mx1-22A</strain>
    </source>
</reference>
<comment type="caution">
    <text evidence="2">The sequence shown here is derived from an EMBL/GenBank/DDBJ whole genome shotgun (WGS) entry which is preliminary data.</text>
</comment>
<dbReference type="Proteomes" id="UP000053699">
    <property type="component" value="Unassembled WGS sequence"/>
</dbReference>
<organism evidence="2 3">
    <name type="scientific">Mycobacterium lepromatosis</name>
    <dbReference type="NCBI Taxonomy" id="480418"/>
    <lineage>
        <taxon>Bacteria</taxon>
        <taxon>Bacillati</taxon>
        <taxon>Actinomycetota</taxon>
        <taxon>Actinomycetes</taxon>
        <taxon>Mycobacteriales</taxon>
        <taxon>Mycobacteriaceae</taxon>
        <taxon>Mycobacterium</taxon>
    </lineage>
</organism>
<keyword evidence="3" id="KW-1185">Reference proteome</keyword>
<protein>
    <submittedName>
        <fullName evidence="2">Uncharacterized protein</fullName>
    </submittedName>
</protein>
<proteinExistence type="predicted"/>
<name>A0A0F4ES11_9MYCO</name>
<feature type="region of interest" description="Disordered" evidence="1">
    <location>
        <begin position="1"/>
        <end position="22"/>
    </location>
</feature>